<keyword evidence="2" id="KW-1185">Reference proteome</keyword>
<evidence type="ECO:0000313" key="2">
    <source>
        <dbReference type="Proteomes" id="UP000184287"/>
    </source>
</evidence>
<sequence>MKNLKDWFKTKKIRLEDCSSFEMDKEQSDQFFGGFKEYKPPIYEHESPGKTQITISDLFMETNLNTLK</sequence>
<reference evidence="2" key="1">
    <citation type="submission" date="2016-11" db="EMBL/GenBank/DDBJ databases">
        <authorList>
            <person name="Varghese N."/>
            <person name="Submissions S."/>
        </authorList>
    </citation>
    <scope>NUCLEOTIDE SEQUENCE [LARGE SCALE GENOMIC DNA]</scope>
    <source>
        <strain evidence="2">DSM 16990</strain>
    </source>
</reference>
<dbReference type="AlphaFoldDB" id="A0A1M5M333"/>
<dbReference type="OrthoDB" id="677719at2"/>
<gene>
    <name evidence="1" type="ORF">SAMN04488522_10749</name>
</gene>
<dbReference type="STRING" id="288992.SAMN04488522_10749"/>
<dbReference type="RefSeq" id="WP_073236903.1">
    <property type="nucleotide sequence ID" value="NZ_FQUQ01000007.1"/>
</dbReference>
<protein>
    <submittedName>
        <fullName evidence="1">Uncharacterized protein</fullName>
    </submittedName>
</protein>
<accession>A0A1M5M333</accession>
<evidence type="ECO:0000313" key="1">
    <source>
        <dbReference type="EMBL" id="SHG71732.1"/>
    </source>
</evidence>
<proteinExistence type="predicted"/>
<dbReference type="Proteomes" id="UP000184287">
    <property type="component" value="Unassembled WGS sequence"/>
</dbReference>
<organism evidence="1 2">
    <name type="scientific">Pedobacter caeni</name>
    <dbReference type="NCBI Taxonomy" id="288992"/>
    <lineage>
        <taxon>Bacteria</taxon>
        <taxon>Pseudomonadati</taxon>
        <taxon>Bacteroidota</taxon>
        <taxon>Sphingobacteriia</taxon>
        <taxon>Sphingobacteriales</taxon>
        <taxon>Sphingobacteriaceae</taxon>
        <taxon>Pedobacter</taxon>
    </lineage>
</organism>
<dbReference type="EMBL" id="FQUQ01000007">
    <property type="protein sequence ID" value="SHG71732.1"/>
    <property type="molecule type" value="Genomic_DNA"/>
</dbReference>
<name>A0A1M5M333_9SPHI</name>